<feature type="signal peptide" evidence="4">
    <location>
        <begin position="1"/>
        <end position="31"/>
    </location>
</feature>
<feature type="region of interest" description="Disordered" evidence="3">
    <location>
        <begin position="807"/>
        <end position="838"/>
    </location>
</feature>
<keyword evidence="2" id="KW-0272">Extracellular matrix</keyword>
<feature type="region of interest" description="Disordered" evidence="3">
    <location>
        <begin position="765"/>
        <end position="785"/>
    </location>
</feature>
<dbReference type="SUPFAM" id="SSF49785">
    <property type="entry name" value="Galactose-binding domain-like"/>
    <property type="match status" value="1"/>
</dbReference>
<feature type="region of interest" description="Disordered" evidence="3">
    <location>
        <begin position="951"/>
        <end position="973"/>
    </location>
</feature>
<dbReference type="AlphaFoldDB" id="A0A448HIT6"/>
<dbReference type="NCBIfam" id="NF040941">
    <property type="entry name" value="GGGWT_bact"/>
    <property type="match status" value="1"/>
</dbReference>
<dbReference type="EMBL" id="LR134350">
    <property type="protein sequence ID" value="VEG29545.1"/>
    <property type="molecule type" value="Genomic_DNA"/>
</dbReference>
<sequence length="1136" mass="118878">MRRWRDVAAPFLSAVVVLACAVAAPAGTASAEDGDQGTPTAVVRDGLTQATAAASCWEIKQDDPGSKDGAYWLVTPQMSAPQQFYCDQTTDGGGWVLIGRGRDGWDRYPQGRGDAAALLTRDRSAAAFDVVQLDTRVIDGLLGGTPVSGLDDGLRVLRSKDDAGTQFQAFDIRLGTMSTWSWALGTEYPVSGYRIDGGQWLSAGSATLAARFGADTAWNQMDMTVTKARGYRVGFGYGPSARGGSTAASSFLWSSTGAAPFPYAELYLRPMLRSSELDFTRIADSGTGEVTGTGVVSNYASSTSWGVAGNLNGRTAEGNAPVQAFAQVGSTVFVGGNFTEVRRGANGTVVPRTALAAFNSTTGEHVEAFAATFDGQVKALAVLPGDRLLVGGDFTVVNGERHVGTVVLDPATGQTDPSWTLQVDNRLSSGVVSVKSIVVSGDQVYLGGAFTHLSTPGTAAVYARAGARVSVDGTPDRSWNPEFNGSVVDVDASADGSRFYAAGYFTTSAGRPASKATALSTEAGAAPLGWSFVGSSTERSNYQQAVADTGSLLFAGGSEHALMGFNRESFERVSGSVTKDVGGDFQAIATNGDVVYAGCHCGVATYQDAYSWPVLGSTWTRADKIQWVGAWDARTGRQLGEFSPYMLRSNNAGAWSLFLADDGALWVGGDFTGSRTSQTRSQWNGGWVRYPAQDRQAPAAPQGLRTTLSEEASVTLAWTGVEDAVSYEVLRDDRVVATSQTAGAQVPRGGEDRFFVRAVDASGNRSASTPVHIPPAAGQTDPSSPVLIDTGARWAYSYNEGAPEAGWSSTGFDDSSWSTGQTPVGYGSSSVTTQLTPPGTSRPVTAWFRHTFTVEDPARSPSVELGYVADDGAVVYVNGVEVSRTRMGQGAVTAETRAEAAVTTGAAQAAPTVVTLPSSVLVAGENVVAVETHLNYRSSPTLSFSATLTRSEAAAPSASQDGSGDEGSRREVVPAGSQWSYRYETDAPDPLWASTADVSGWASGAAPIGWGFSGAATTLDVPVAQRARTAYFVREVDLGDVDEDSVLTISVPADDGVVVRVNGTEVGRERVPDGEVTHTTFATAAASTKAATASPLVVQVPAETLVDGVNRIAVETHLNYRSSPNLSFDMNAWLEP</sequence>
<keyword evidence="7" id="KW-1185">Reference proteome</keyword>
<evidence type="ECO:0000256" key="2">
    <source>
        <dbReference type="ARBA" id="ARBA00022530"/>
    </source>
</evidence>
<dbReference type="InterPro" id="IPR002181">
    <property type="entry name" value="Fibrinogen_a/b/g_C_dom"/>
</dbReference>
<organism evidence="6 7">
    <name type="scientific">Actinomyces howellii</name>
    <dbReference type="NCBI Taxonomy" id="52771"/>
    <lineage>
        <taxon>Bacteria</taxon>
        <taxon>Bacillati</taxon>
        <taxon>Actinomycetota</taxon>
        <taxon>Actinomycetes</taxon>
        <taxon>Actinomycetales</taxon>
        <taxon>Actinomycetaceae</taxon>
        <taxon>Actinomyces</taxon>
    </lineage>
</organism>
<accession>A0A448HIT6</accession>
<dbReference type="Gene3D" id="3.90.215.10">
    <property type="entry name" value="Gamma Fibrinogen, chain A, domain 1"/>
    <property type="match status" value="1"/>
</dbReference>
<dbReference type="Gene3D" id="2.60.120.260">
    <property type="entry name" value="Galactose-binding domain-like"/>
    <property type="match status" value="2"/>
</dbReference>
<feature type="domain" description="Fibrinogen C-terminal" evidence="5">
    <location>
        <begin position="47"/>
        <end position="104"/>
    </location>
</feature>
<proteinExistence type="predicted"/>
<evidence type="ECO:0000256" key="4">
    <source>
        <dbReference type="SAM" id="SignalP"/>
    </source>
</evidence>
<dbReference type="PROSITE" id="PS51406">
    <property type="entry name" value="FIBRINOGEN_C_2"/>
    <property type="match status" value="1"/>
</dbReference>
<dbReference type="GO" id="GO:0005975">
    <property type="term" value="P:carbohydrate metabolic process"/>
    <property type="evidence" value="ECO:0007669"/>
    <property type="project" value="UniProtKB-ARBA"/>
</dbReference>
<dbReference type="InterPro" id="IPR036056">
    <property type="entry name" value="Fibrinogen-like_C"/>
</dbReference>
<dbReference type="InterPro" id="IPR011047">
    <property type="entry name" value="Quinoprotein_ADH-like_sf"/>
</dbReference>
<evidence type="ECO:0000313" key="7">
    <source>
        <dbReference type="Proteomes" id="UP000266895"/>
    </source>
</evidence>
<reference evidence="6 7" key="1">
    <citation type="submission" date="2018-12" db="EMBL/GenBank/DDBJ databases">
        <authorList>
            <consortium name="Pathogen Informatics"/>
        </authorList>
    </citation>
    <scope>NUCLEOTIDE SEQUENCE [LARGE SCALE GENOMIC DNA]</scope>
    <source>
        <strain evidence="6 7">NCTC11636</strain>
    </source>
</reference>
<dbReference type="Gene3D" id="2.60.40.10">
    <property type="entry name" value="Immunoglobulins"/>
    <property type="match status" value="1"/>
</dbReference>
<evidence type="ECO:0000259" key="5">
    <source>
        <dbReference type="PROSITE" id="PS51406"/>
    </source>
</evidence>
<feature type="chain" id="PRO_5019367250" description="Fibrinogen C-terminal domain-containing protein" evidence="4">
    <location>
        <begin position="32"/>
        <end position="1136"/>
    </location>
</feature>
<evidence type="ECO:0000256" key="3">
    <source>
        <dbReference type="SAM" id="MobiDB-lite"/>
    </source>
</evidence>
<dbReference type="SUPFAM" id="SSF50998">
    <property type="entry name" value="Quinoprotein alcohol dehydrogenase-like"/>
    <property type="match status" value="1"/>
</dbReference>
<keyword evidence="2" id="KW-0964">Secreted</keyword>
<dbReference type="SUPFAM" id="SSF56496">
    <property type="entry name" value="Fibrinogen C-terminal domain-like"/>
    <property type="match status" value="1"/>
</dbReference>
<name>A0A448HIT6_9ACTO</name>
<evidence type="ECO:0000313" key="6">
    <source>
        <dbReference type="EMBL" id="VEG29545.1"/>
    </source>
</evidence>
<gene>
    <name evidence="6" type="ORF">NCTC11636_02095</name>
</gene>
<dbReference type="InterPro" id="IPR014716">
    <property type="entry name" value="Fibrinogen_a/b/g_C_1"/>
</dbReference>
<protein>
    <recommendedName>
        <fullName evidence="5">Fibrinogen C-terminal domain-containing protein</fullName>
    </recommendedName>
</protein>
<dbReference type="KEGG" id="ahw:NCTC11636_02095"/>
<evidence type="ECO:0000256" key="1">
    <source>
        <dbReference type="ARBA" id="ARBA00004498"/>
    </source>
</evidence>
<dbReference type="PROSITE" id="PS51257">
    <property type="entry name" value="PROKAR_LIPOPROTEIN"/>
    <property type="match status" value="1"/>
</dbReference>
<dbReference type="InterPro" id="IPR008979">
    <property type="entry name" value="Galactose-bd-like_sf"/>
</dbReference>
<dbReference type="Proteomes" id="UP000266895">
    <property type="component" value="Chromosome"/>
</dbReference>
<comment type="subcellular location">
    <subcellularLocation>
        <location evidence="1">Secreted</location>
        <location evidence="1">Extracellular space</location>
        <location evidence="1">Extracellular matrix</location>
    </subcellularLocation>
</comment>
<keyword evidence="4" id="KW-0732">Signal</keyword>
<dbReference type="InterPro" id="IPR013783">
    <property type="entry name" value="Ig-like_fold"/>
</dbReference>